<comment type="caution">
    <text evidence="3">The sequence shown here is derived from an EMBL/GenBank/DDBJ whole genome shotgun (WGS) entry which is preliminary data.</text>
</comment>
<protein>
    <submittedName>
        <fullName evidence="3">Uncharacterized protein</fullName>
    </submittedName>
</protein>
<feature type="transmembrane region" description="Helical" evidence="2">
    <location>
        <begin position="259"/>
        <end position="276"/>
    </location>
</feature>
<evidence type="ECO:0000256" key="2">
    <source>
        <dbReference type="SAM" id="Phobius"/>
    </source>
</evidence>
<organism evidence="3 4">
    <name type="scientific">Seminavis robusta</name>
    <dbReference type="NCBI Taxonomy" id="568900"/>
    <lineage>
        <taxon>Eukaryota</taxon>
        <taxon>Sar</taxon>
        <taxon>Stramenopiles</taxon>
        <taxon>Ochrophyta</taxon>
        <taxon>Bacillariophyta</taxon>
        <taxon>Bacillariophyceae</taxon>
        <taxon>Bacillariophycidae</taxon>
        <taxon>Naviculales</taxon>
        <taxon>Naviculaceae</taxon>
        <taxon>Seminavis</taxon>
    </lineage>
</organism>
<dbReference type="EMBL" id="CAICTM010000359">
    <property type="protein sequence ID" value="CAB9508768.1"/>
    <property type="molecule type" value="Genomic_DNA"/>
</dbReference>
<dbReference type="AlphaFoldDB" id="A0A9N8HFQ4"/>
<dbReference type="Proteomes" id="UP001153069">
    <property type="component" value="Unassembled WGS sequence"/>
</dbReference>
<feature type="compositionally biased region" description="Low complexity" evidence="1">
    <location>
        <begin position="202"/>
        <end position="213"/>
    </location>
</feature>
<feature type="region of interest" description="Disordered" evidence="1">
    <location>
        <begin position="437"/>
        <end position="482"/>
    </location>
</feature>
<feature type="compositionally biased region" description="Low complexity" evidence="1">
    <location>
        <begin position="381"/>
        <end position="390"/>
    </location>
</feature>
<accession>A0A9N8HFQ4</accession>
<feature type="compositionally biased region" description="Acidic residues" evidence="1">
    <location>
        <begin position="469"/>
        <end position="482"/>
    </location>
</feature>
<evidence type="ECO:0000256" key="1">
    <source>
        <dbReference type="SAM" id="MobiDB-lite"/>
    </source>
</evidence>
<feature type="compositionally biased region" description="Pro residues" evidence="1">
    <location>
        <begin position="214"/>
        <end position="225"/>
    </location>
</feature>
<name>A0A9N8HFQ4_9STRA</name>
<proteinExistence type="predicted"/>
<evidence type="ECO:0000313" key="3">
    <source>
        <dbReference type="EMBL" id="CAB9508768.1"/>
    </source>
</evidence>
<feature type="region of interest" description="Disordered" evidence="1">
    <location>
        <begin position="339"/>
        <end position="397"/>
    </location>
</feature>
<keyword evidence="2" id="KW-0812">Transmembrane</keyword>
<reference evidence="3" key="1">
    <citation type="submission" date="2020-06" db="EMBL/GenBank/DDBJ databases">
        <authorList>
            <consortium name="Plant Systems Biology data submission"/>
        </authorList>
    </citation>
    <scope>NUCLEOTIDE SEQUENCE</scope>
    <source>
        <strain evidence="3">D6</strain>
    </source>
</reference>
<feature type="compositionally biased region" description="Low complexity" evidence="1">
    <location>
        <begin position="340"/>
        <end position="373"/>
    </location>
</feature>
<keyword evidence="2" id="KW-0472">Membrane</keyword>
<keyword evidence="2" id="KW-1133">Transmembrane helix</keyword>
<feature type="compositionally biased region" description="Low complexity" evidence="1">
    <location>
        <begin position="447"/>
        <end position="458"/>
    </location>
</feature>
<gene>
    <name evidence="3" type="ORF">SEMRO_360_G126190.1</name>
</gene>
<evidence type="ECO:0000313" key="4">
    <source>
        <dbReference type="Proteomes" id="UP001153069"/>
    </source>
</evidence>
<feature type="compositionally biased region" description="Polar residues" evidence="1">
    <location>
        <begin position="155"/>
        <end position="165"/>
    </location>
</feature>
<sequence length="482" mass="53208">MYNNDDEEKTTPEYEDAIVTAQLEQLLAEAGLESVPIDPVSLEAMKGLVATGEIGPHHHTTTTTVTTTASTDATMDRITPEPSASDRQPGVVVPNKQDSRRCVMEMEEEFKAVVGASPVENKILEQLHRQTALLVDMQRRVDDLTATVHRLTTQHGNVVTNSSAPTAAAPGNRRFFSADPPPPATSATTTTKKRTVVPPKPHTQQPRAAAPQAAVPPPQAQAPPQEPQTIWQMIQNSFTYKILFLFVQLRRRHVQELDGGLIFKILFMMAILSARMSSSSSGSKKFASQTEWHVKFAALVLLVVVGFLVQTGYVKYCYLFFVKENYPARVFDGESVQQILQHPQRQQQQQQQGQQPPNNNNHPHPNNNNNNNPPRGPLPPNQRHNNNNNNQGGGWRNTFLGGMIPEANQGGVVGAMQDVGLLLASFVMSIFPMWHPEAPRRPPPPQEQQEQGMAAPGQVAPPRNVLQAAEDDDDEDDNNNNQ</sequence>
<feature type="region of interest" description="Disordered" evidence="1">
    <location>
        <begin position="155"/>
        <end position="225"/>
    </location>
</feature>
<feature type="transmembrane region" description="Helical" evidence="2">
    <location>
        <begin position="296"/>
        <end position="321"/>
    </location>
</feature>
<keyword evidence="4" id="KW-1185">Reference proteome</keyword>